<protein>
    <submittedName>
        <fullName evidence="1">Uncharacterized protein</fullName>
    </submittedName>
</protein>
<organism evidence="1">
    <name type="scientific">Arion vulgaris</name>
    <dbReference type="NCBI Taxonomy" id="1028688"/>
    <lineage>
        <taxon>Eukaryota</taxon>
        <taxon>Metazoa</taxon>
        <taxon>Spiralia</taxon>
        <taxon>Lophotrochozoa</taxon>
        <taxon>Mollusca</taxon>
        <taxon>Gastropoda</taxon>
        <taxon>Heterobranchia</taxon>
        <taxon>Euthyneura</taxon>
        <taxon>Panpulmonata</taxon>
        <taxon>Eupulmonata</taxon>
        <taxon>Stylommatophora</taxon>
        <taxon>Helicina</taxon>
        <taxon>Arionoidea</taxon>
        <taxon>Arionidae</taxon>
        <taxon>Arion</taxon>
    </lineage>
</organism>
<name>A0A0B6Y201_9EUPU</name>
<evidence type="ECO:0000313" key="1">
    <source>
        <dbReference type="EMBL" id="CEK49851.1"/>
    </source>
</evidence>
<accession>A0A0B6Y201</accession>
<feature type="non-terminal residue" evidence="1">
    <location>
        <position position="1"/>
    </location>
</feature>
<reference evidence="1" key="1">
    <citation type="submission" date="2014-12" db="EMBL/GenBank/DDBJ databases">
        <title>Insight into the proteome of Arion vulgaris.</title>
        <authorList>
            <person name="Aradska J."/>
            <person name="Bulat T."/>
            <person name="Smidak R."/>
            <person name="Sarate P."/>
            <person name="Gangsoo J."/>
            <person name="Sialana F."/>
            <person name="Bilban M."/>
            <person name="Lubec G."/>
        </authorList>
    </citation>
    <scope>NUCLEOTIDE SEQUENCE</scope>
    <source>
        <tissue evidence="1">Skin</tissue>
    </source>
</reference>
<proteinExistence type="predicted"/>
<sequence>KPVLEIFAYSDAVRQNWIRKGEADNNKYGPKILESEVKMALQQRKNNQAAGIDGIATEVLLACKITAVS</sequence>
<dbReference type="EMBL" id="HACG01002986">
    <property type="protein sequence ID" value="CEK49851.1"/>
    <property type="molecule type" value="Transcribed_RNA"/>
</dbReference>
<gene>
    <name evidence="1" type="primary">ORF9055</name>
</gene>
<dbReference type="AlphaFoldDB" id="A0A0B6Y201"/>